<proteinExistence type="predicted"/>
<feature type="transmembrane region" description="Helical" evidence="2">
    <location>
        <begin position="16"/>
        <end position="34"/>
    </location>
</feature>
<comment type="caution">
    <text evidence="3">The sequence shown here is derived from an EMBL/GenBank/DDBJ whole genome shotgun (WGS) entry which is preliminary data.</text>
</comment>
<gene>
    <name evidence="3" type="ORF">FOE67_27225</name>
</gene>
<protein>
    <submittedName>
        <fullName evidence="3">Uncharacterized protein</fullName>
    </submittedName>
</protein>
<keyword evidence="2" id="KW-0812">Transmembrane</keyword>
<accession>A0A7W3T8V6</accession>
<sequence length="109" mass="10896">MIEDREGGRGAAPRRWLVINAGIAAAVLSASVGVETARGGFTPLGGVVAVVCGVTVVAGVFLLGARLMSAWRRGAPGPDRPVGGSEPGWRPRAEGAVPGPGTGGDRPPM</sequence>
<dbReference type="EMBL" id="VKHS01001478">
    <property type="protein sequence ID" value="MBB0233084.1"/>
    <property type="molecule type" value="Genomic_DNA"/>
</dbReference>
<dbReference type="RefSeq" id="WP_182667575.1">
    <property type="nucleotide sequence ID" value="NZ_VKHS01001478.1"/>
</dbReference>
<keyword evidence="4" id="KW-1185">Reference proteome</keyword>
<dbReference type="AlphaFoldDB" id="A0A7W3T8V6"/>
<organism evidence="3 4">
    <name type="scientific">Streptomyces calidiresistens</name>
    <dbReference type="NCBI Taxonomy" id="1485586"/>
    <lineage>
        <taxon>Bacteria</taxon>
        <taxon>Bacillati</taxon>
        <taxon>Actinomycetota</taxon>
        <taxon>Actinomycetes</taxon>
        <taxon>Kitasatosporales</taxon>
        <taxon>Streptomycetaceae</taxon>
        <taxon>Streptomyces</taxon>
    </lineage>
</organism>
<feature type="region of interest" description="Disordered" evidence="1">
    <location>
        <begin position="72"/>
        <end position="109"/>
    </location>
</feature>
<evidence type="ECO:0000256" key="1">
    <source>
        <dbReference type="SAM" id="MobiDB-lite"/>
    </source>
</evidence>
<evidence type="ECO:0000256" key="2">
    <source>
        <dbReference type="SAM" id="Phobius"/>
    </source>
</evidence>
<reference evidence="4" key="1">
    <citation type="submission" date="2019-10" db="EMBL/GenBank/DDBJ databases">
        <title>Streptomyces sp. nov., a novel actinobacterium isolated from alkaline environment.</title>
        <authorList>
            <person name="Golinska P."/>
        </authorList>
    </citation>
    <scope>NUCLEOTIDE SEQUENCE [LARGE SCALE GENOMIC DNA]</scope>
    <source>
        <strain evidence="4">DSM 42108</strain>
    </source>
</reference>
<dbReference type="Proteomes" id="UP000530234">
    <property type="component" value="Unassembled WGS sequence"/>
</dbReference>
<evidence type="ECO:0000313" key="3">
    <source>
        <dbReference type="EMBL" id="MBB0233084.1"/>
    </source>
</evidence>
<evidence type="ECO:0000313" key="4">
    <source>
        <dbReference type="Proteomes" id="UP000530234"/>
    </source>
</evidence>
<keyword evidence="2" id="KW-1133">Transmembrane helix</keyword>
<keyword evidence="2" id="KW-0472">Membrane</keyword>
<name>A0A7W3T8V6_9ACTN</name>
<feature type="transmembrane region" description="Helical" evidence="2">
    <location>
        <begin position="40"/>
        <end position="63"/>
    </location>
</feature>
<feature type="compositionally biased region" description="Gly residues" evidence="1">
    <location>
        <begin position="98"/>
        <end position="109"/>
    </location>
</feature>